<reference evidence="1 2" key="1">
    <citation type="submission" date="2024-09" db="EMBL/GenBank/DDBJ databases">
        <title>Rethinking Asexuality: The Enigmatic Case of Functional Sexual Genes in Lepraria (Stereocaulaceae).</title>
        <authorList>
            <person name="Doellman M."/>
            <person name="Sun Y."/>
            <person name="Barcenas-Pena A."/>
            <person name="Lumbsch H.T."/>
            <person name="Grewe F."/>
        </authorList>
    </citation>
    <scope>NUCLEOTIDE SEQUENCE [LARGE SCALE GENOMIC DNA]</scope>
    <source>
        <strain evidence="1 2">Grewe 0041</strain>
    </source>
</reference>
<name>A0ABR4AZ12_9LECA</name>
<evidence type="ECO:0000313" key="1">
    <source>
        <dbReference type="EMBL" id="KAL2050031.1"/>
    </source>
</evidence>
<comment type="caution">
    <text evidence="1">The sequence shown here is derived from an EMBL/GenBank/DDBJ whole genome shotgun (WGS) entry which is preliminary data.</text>
</comment>
<evidence type="ECO:0000313" key="2">
    <source>
        <dbReference type="Proteomes" id="UP001590951"/>
    </source>
</evidence>
<dbReference type="EMBL" id="JBHFEH010000054">
    <property type="protein sequence ID" value="KAL2050031.1"/>
    <property type="molecule type" value="Genomic_DNA"/>
</dbReference>
<accession>A0ABR4AZ12</accession>
<gene>
    <name evidence="1" type="ORF">ABVK25_009758</name>
</gene>
<organism evidence="1 2">
    <name type="scientific">Lepraria finkii</name>
    <dbReference type="NCBI Taxonomy" id="1340010"/>
    <lineage>
        <taxon>Eukaryota</taxon>
        <taxon>Fungi</taxon>
        <taxon>Dikarya</taxon>
        <taxon>Ascomycota</taxon>
        <taxon>Pezizomycotina</taxon>
        <taxon>Lecanoromycetes</taxon>
        <taxon>OSLEUM clade</taxon>
        <taxon>Lecanoromycetidae</taxon>
        <taxon>Lecanorales</taxon>
        <taxon>Lecanorineae</taxon>
        <taxon>Stereocaulaceae</taxon>
        <taxon>Lepraria</taxon>
    </lineage>
</organism>
<protein>
    <submittedName>
        <fullName evidence="1">Uncharacterized protein</fullName>
    </submittedName>
</protein>
<sequence>MPIHLFKPKTSRFDTVNHSNSNINIHQNAPLDIPISALHITLRGTHERITSTYRKLIPPTQFANFRYYLPQCLESPTTTTPIRRISFKFTDEDTSMEAAKEQQAFLGVYCIWYRENDRPKSAREYETMDGEFWITRQVQWRPEVGETIEWEDVPVGMDVGMEEEWWFKGSVLPRMRWLMKGGSNEGVQARY</sequence>
<proteinExistence type="predicted"/>
<dbReference type="Proteomes" id="UP001590951">
    <property type="component" value="Unassembled WGS sequence"/>
</dbReference>
<keyword evidence="2" id="KW-1185">Reference proteome</keyword>